<evidence type="ECO:0000313" key="3">
    <source>
        <dbReference type="Proteomes" id="UP000605201"/>
    </source>
</evidence>
<name>A0A8J6NXQ6_9BACT</name>
<dbReference type="InterPro" id="IPR018330">
    <property type="entry name" value="RecT_fam"/>
</dbReference>
<dbReference type="EMBL" id="JACNIG010000041">
    <property type="protein sequence ID" value="MBC8430428.1"/>
    <property type="molecule type" value="Genomic_DNA"/>
</dbReference>
<dbReference type="GO" id="GO:0006259">
    <property type="term" value="P:DNA metabolic process"/>
    <property type="evidence" value="ECO:0007669"/>
    <property type="project" value="InterPro"/>
</dbReference>
<feature type="compositionally biased region" description="Acidic residues" evidence="1">
    <location>
        <begin position="274"/>
        <end position="285"/>
    </location>
</feature>
<proteinExistence type="predicted"/>
<feature type="compositionally biased region" description="Polar residues" evidence="1">
    <location>
        <begin position="396"/>
        <end position="408"/>
    </location>
</feature>
<feature type="region of interest" description="Disordered" evidence="1">
    <location>
        <begin position="449"/>
        <end position="494"/>
    </location>
</feature>
<dbReference type="InterPro" id="IPR004590">
    <property type="entry name" value="ssDNA_annealing_RecT"/>
</dbReference>
<dbReference type="Proteomes" id="UP000605201">
    <property type="component" value="Unassembled WGS sequence"/>
</dbReference>
<organism evidence="2 3">
    <name type="scientific">Candidatus Desulfatibia vada</name>
    <dbReference type="NCBI Taxonomy" id="2841696"/>
    <lineage>
        <taxon>Bacteria</taxon>
        <taxon>Pseudomonadati</taxon>
        <taxon>Thermodesulfobacteriota</taxon>
        <taxon>Desulfobacteria</taxon>
        <taxon>Desulfobacterales</taxon>
        <taxon>Desulfobacterales incertae sedis</taxon>
        <taxon>Candidatus Desulfatibia</taxon>
    </lineage>
</organism>
<sequence>MSQPGKELTTVQSKAVSLKNYLHRDNVKEQFAAAIPEWLSVDRMLRVVFTSVMKSPKLLECTQESILSAVMQCCQLGLEPILGRAHLIPYQNSKLINGTWQKVYECQFQPGYQGLIDLGQRSGKIANVYALVVYEKDFFEHEEGFNRKLIHRPYPGEDAGKPIGAYAVWELSNGVRTFDFMYLHEIYKRRDVSQAYQYAASQLAKNKNDKKALETPWIKWEADMMKKTVIINSSKTKPASIEFMQAVELDGTAEMGRSQLGMFIDTSKLPELEMDTTEPEPEPDAAPEPPDTSEFYGLVEKQIGKKFEYKEKDGKPVDKLSGFISVSATAQRPSIDSATMMSMVTEETFPGFWNAYERYLKAQATTETGKGEQQPAATETKTKEKAPALPAAPPAESSNPFDQTNWKSTKLGGESVSTFFFKNKIHFDSASDESKAEFRDLWYRRFSDKKEDGSHEHPFPMDPKDDPATSDDRAAEDKKPEQLGIGNQKPSDPVDHTEELQLLLENEQELYLRACEECGYNSMIVPEILEEQAVLWNAIEELKASDEFLGKF</sequence>
<dbReference type="AlphaFoldDB" id="A0A8J6NXQ6"/>
<comment type="caution">
    <text evidence="2">The sequence shown here is derived from an EMBL/GenBank/DDBJ whole genome shotgun (WGS) entry which is preliminary data.</text>
</comment>
<dbReference type="Pfam" id="PF03837">
    <property type="entry name" value="RecT"/>
    <property type="match status" value="1"/>
</dbReference>
<protein>
    <submittedName>
        <fullName evidence="2">Recombinase RecT</fullName>
    </submittedName>
</protein>
<dbReference type="NCBIfam" id="TIGR00616">
    <property type="entry name" value="rect"/>
    <property type="match status" value="1"/>
</dbReference>
<dbReference type="GO" id="GO:0003677">
    <property type="term" value="F:DNA binding"/>
    <property type="evidence" value="ECO:0007669"/>
    <property type="project" value="InterPro"/>
</dbReference>
<gene>
    <name evidence="2" type="ORF">H8D96_00770</name>
</gene>
<accession>A0A8J6NXQ6</accession>
<feature type="region of interest" description="Disordered" evidence="1">
    <location>
        <begin position="274"/>
        <end position="295"/>
    </location>
</feature>
<reference evidence="2 3" key="1">
    <citation type="submission" date="2020-08" db="EMBL/GenBank/DDBJ databases">
        <title>Bridging the membrane lipid divide: bacteria of the FCB group superphylum have the potential to synthesize archaeal ether lipids.</title>
        <authorList>
            <person name="Villanueva L."/>
            <person name="Von Meijenfeldt F.A.B."/>
            <person name="Westbye A.B."/>
            <person name="Yadav S."/>
            <person name="Hopmans E.C."/>
            <person name="Dutilh B.E."/>
            <person name="Sinninghe Damste J.S."/>
        </authorList>
    </citation>
    <scope>NUCLEOTIDE SEQUENCE [LARGE SCALE GENOMIC DNA]</scope>
    <source>
        <strain evidence="2">NIOZ-UU17</strain>
    </source>
</reference>
<feature type="compositionally biased region" description="Basic and acidic residues" evidence="1">
    <location>
        <begin position="449"/>
        <end position="481"/>
    </location>
</feature>
<feature type="region of interest" description="Disordered" evidence="1">
    <location>
        <begin position="365"/>
        <end position="408"/>
    </location>
</feature>
<evidence type="ECO:0000313" key="2">
    <source>
        <dbReference type="EMBL" id="MBC8430428.1"/>
    </source>
</evidence>
<evidence type="ECO:0000256" key="1">
    <source>
        <dbReference type="SAM" id="MobiDB-lite"/>
    </source>
</evidence>